<accession>A0AAF0F2J3</accession>
<dbReference type="GeneID" id="85225498"/>
<keyword evidence="6" id="KW-0443">Lipid metabolism</keyword>
<dbReference type="GO" id="GO:0016042">
    <property type="term" value="P:lipid catabolic process"/>
    <property type="evidence" value="ECO:0007669"/>
    <property type="project" value="UniProtKB-KW"/>
</dbReference>
<dbReference type="GO" id="GO:0016787">
    <property type="term" value="F:hydrolase activity"/>
    <property type="evidence" value="ECO:0007669"/>
    <property type="project" value="UniProtKB-KW"/>
</dbReference>
<keyword evidence="7" id="KW-1015">Disulfide bond</keyword>
<evidence type="ECO:0000256" key="5">
    <source>
        <dbReference type="ARBA" id="ARBA00022963"/>
    </source>
</evidence>
<proteinExistence type="inferred from homology"/>
<dbReference type="PANTHER" id="PTHR45856:SF25">
    <property type="entry name" value="FUNGAL LIPASE-LIKE DOMAIN-CONTAINING PROTEIN"/>
    <property type="match status" value="1"/>
</dbReference>
<keyword evidence="2" id="KW-0964">Secreted</keyword>
<dbReference type="EMBL" id="CP119959">
    <property type="protein sequence ID" value="WFD38884.1"/>
    <property type="molecule type" value="Genomic_DNA"/>
</dbReference>
<reference evidence="13" key="1">
    <citation type="submission" date="2023-03" db="EMBL/GenBank/DDBJ databases">
        <title>Mating type loci evolution in Malassezia.</title>
        <authorList>
            <person name="Coelho M.A."/>
        </authorList>
    </citation>
    <scope>NUCLEOTIDE SEQUENCE</scope>
    <source>
        <strain evidence="13">CBS 9431</strain>
    </source>
</reference>
<dbReference type="Pfam" id="PF01764">
    <property type="entry name" value="Lipase_3"/>
    <property type="match status" value="1"/>
</dbReference>
<protein>
    <recommendedName>
        <fullName evidence="12">Fungal lipase-type domain-containing protein</fullName>
    </recommendedName>
</protein>
<evidence type="ECO:0000256" key="8">
    <source>
        <dbReference type="ARBA" id="ARBA00043996"/>
    </source>
</evidence>
<dbReference type="Proteomes" id="UP001217754">
    <property type="component" value="Chromosome 2"/>
</dbReference>
<evidence type="ECO:0000256" key="1">
    <source>
        <dbReference type="ARBA" id="ARBA00004613"/>
    </source>
</evidence>
<dbReference type="PANTHER" id="PTHR45856">
    <property type="entry name" value="ALPHA/BETA-HYDROLASES SUPERFAMILY PROTEIN"/>
    <property type="match status" value="1"/>
</dbReference>
<evidence type="ECO:0000256" key="9">
    <source>
        <dbReference type="ARBA" id="ARBA00047591"/>
    </source>
</evidence>
<keyword evidence="3" id="KW-0732">Signal</keyword>
<name>A0AAF0F2J3_9BASI</name>
<evidence type="ECO:0000259" key="12">
    <source>
        <dbReference type="Pfam" id="PF01764"/>
    </source>
</evidence>
<dbReference type="InterPro" id="IPR029058">
    <property type="entry name" value="AB_hydrolase_fold"/>
</dbReference>
<dbReference type="Gene3D" id="3.40.50.1820">
    <property type="entry name" value="alpha/beta hydrolase"/>
    <property type="match status" value="1"/>
</dbReference>
<dbReference type="InterPro" id="IPR002921">
    <property type="entry name" value="Fungal_lipase-type"/>
</dbReference>
<dbReference type="InterPro" id="IPR051218">
    <property type="entry name" value="Sec_MonoDiacylglyc_Lipase"/>
</dbReference>
<evidence type="ECO:0000256" key="4">
    <source>
        <dbReference type="ARBA" id="ARBA00022801"/>
    </source>
</evidence>
<evidence type="ECO:0000256" key="3">
    <source>
        <dbReference type="ARBA" id="ARBA00022729"/>
    </source>
</evidence>
<dbReference type="GO" id="GO:0005576">
    <property type="term" value="C:extracellular region"/>
    <property type="evidence" value="ECO:0007669"/>
    <property type="project" value="UniProtKB-SubCell"/>
</dbReference>
<feature type="region of interest" description="Disordered" evidence="11">
    <location>
        <begin position="1"/>
        <end position="30"/>
    </location>
</feature>
<keyword evidence="14" id="KW-1185">Reference proteome</keyword>
<comment type="similarity">
    <text evidence="8">Belongs to the AB hydrolase superfamily. Lipase family. Class 3 subfamily.</text>
</comment>
<evidence type="ECO:0000256" key="2">
    <source>
        <dbReference type="ARBA" id="ARBA00022525"/>
    </source>
</evidence>
<dbReference type="RefSeq" id="XP_060121781.1">
    <property type="nucleotide sequence ID" value="XM_060265798.1"/>
</dbReference>
<feature type="compositionally biased region" description="Basic and acidic residues" evidence="11">
    <location>
        <begin position="7"/>
        <end position="18"/>
    </location>
</feature>
<evidence type="ECO:0000256" key="6">
    <source>
        <dbReference type="ARBA" id="ARBA00023098"/>
    </source>
</evidence>
<evidence type="ECO:0000256" key="11">
    <source>
        <dbReference type="SAM" id="MobiDB-lite"/>
    </source>
</evidence>
<sequence length="303" mass="33596">MAGVDVLRPDHKPVRPENEFWGSTSSTAQPRHVPESLKTYQQLAVMAQGSNCMDSKINETLGDATLLYQWGDDDKNQRMHIYHSKSMGITFSWAGMNISSISSLLSSADLFLVDADPEIFGFLAPGTKVYQGFQAAYKRVAPIVEKKVKEYSHKYNDTRVSFTGLSFGAALSAFGAMHMNHAMKDAQIHKVVVMGLPRIGNPTWANEVDKYLKGTFYYTVNGDDLVSRLPPRELGYQQPSGQIYINPANSSSWKFYPGQENVHGSDSQWGFSIQDHTGVYYDVPVGGVFGPCPPQVPKALENN</sequence>
<dbReference type="SUPFAM" id="SSF53474">
    <property type="entry name" value="alpha/beta-Hydrolases"/>
    <property type="match status" value="1"/>
</dbReference>
<keyword evidence="5" id="KW-0442">Lipid degradation</keyword>
<comment type="subcellular location">
    <subcellularLocation>
        <location evidence="1">Secreted</location>
    </subcellularLocation>
</comment>
<evidence type="ECO:0000256" key="7">
    <source>
        <dbReference type="ARBA" id="ARBA00023157"/>
    </source>
</evidence>
<gene>
    <name evidence="13" type="ORF">MJAP1_001849</name>
</gene>
<keyword evidence="4" id="KW-0378">Hydrolase</keyword>
<dbReference type="AlphaFoldDB" id="A0AAF0F2J3"/>
<evidence type="ECO:0000313" key="13">
    <source>
        <dbReference type="EMBL" id="WFD38884.1"/>
    </source>
</evidence>
<organism evidence="13 14">
    <name type="scientific">Malassezia japonica</name>
    <dbReference type="NCBI Taxonomy" id="223818"/>
    <lineage>
        <taxon>Eukaryota</taxon>
        <taxon>Fungi</taxon>
        <taxon>Dikarya</taxon>
        <taxon>Basidiomycota</taxon>
        <taxon>Ustilaginomycotina</taxon>
        <taxon>Malasseziomycetes</taxon>
        <taxon>Malasseziales</taxon>
        <taxon>Malasseziaceae</taxon>
        <taxon>Malassezia</taxon>
    </lineage>
</organism>
<evidence type="ECO:0000256" key="10">
    <source>
        <dbReference type="ARBA" id="ARBA00048461"/>
    </source>
</evidence>
<comment type="catalytic activity">
    <reaction evidence="10">
        <text>a monoacylglycerol + H2O = glycerol + a fatty acid + H(+)</text>
        <dbReference type="Rhea" id="RHEA:15245"/>
        <dbReference type="ChEBI" id="CHEBI:15377"/>
        <dbReference type="ChEBI" id="CHEBI:15378"/>
        <dbReference type="ChEBI" id="CHEBI:17408"/>
        <dbReference type="ChEBI" id="CHEBI:17754"/>
        <dbReference type="ChEBI" id="CHEBI:28868"/>
    </reaction>
</comment>
<dbReference type="CDD" id="cd00741">
    <property type="entry name" value="Lipase"/>
    <property type="match status" value="1"/>
</dbReference>
<feature type="domain" description="Fungal lipase-type" evidence="12">
    <location>
        <begin position="94"/>
        <end position="232"/>
    </location>
</feature>
<comment type="catalytic activity">
    <reaction evidence="9">
        <text>a diacylglycerol + H2O = a monoacylglycerol + a fatty acid + H(+)</text>
        <dbReference type="Rhea" id="RHEA:32731"/>
        <dbReference type="ChEBI" id="CHEBI:15377"/>
        <dbReference type="ChEBI" id="CHEBI:15378"/>
        <dbReference type="ChEBI" id="CHEBI:17408"/>
        <dbReference type="ChEBI" id="CHEBI:18035"/>
        <dbReference type="ChEBI" id="CHEBI:28868"/>
    </reaction>
</comment>
<evidence type="ECO:0000313" key="14">
    <source>
        <dbReference type="Proteomes" id="UP001217754"/>
    </source>
</evidence>